<dbReference type="Proteomes" id="UP001600888">
    <property type="component" value="Unassembled WGS sequence"/>
</dbReference>
<evidence type="ECO:0000259" key="7">
    <source>
        <dbReference type="PROSITE" id="PS50850"/>
    </source>
</evidence>
<dbReference type="Pfam" id="PF07690">
    <property type="entry name" value="MFS_1"/>
    <property type="match status" value="1"/>
</dbReference>
<evidence type="ECO:0000256" key="4">
    <source>
        <dbReference type="ARBA" id="ARBA00023136"/>
    </source>
</evidence>
<organism evidence="8 9">
    <name type="scientific">Diaporthe vaccinii</name>
    <dbReference type="NCBI Taxonomy" id="105482"/>
    <lineage>
        <taxon>Eukaryota</taxon>
        <taxon>Fungi</taxon>
        <taxon>Dikarya</taxon>
        <taxon>Ascomycota</taxon>
        <taxon>Pezizomycotina</taxon>
        <taxon>Sordariomycetes</taxon>
        <taxon>Sordariomycetidae</taxon>
        <taxon>Diaporthales</taxon>
        <taxon>Diaporthaceae</taxon>
        <taxon>Diaporthe</taxon>
        <taxon>Diaporthe eres species complex</taxon>
    </lineage>
</organism>
<dbReference type="PANTHER" id="PTHR23501:SF201">
    <property type="entry name" value="MFS AFLATOXIN EFFLUX PUMP"/>
    <property type="match status" value="1"/>
</dbReference>
<feature type="transmembrane region" description="Helical" evidence="6">
    <location>
        <begin position="138"/>
        <end position="156"/>
    </location>
</feature>
<feature type="transmembrane region" description="Helical" evidence="6">
    <location>
        <begin position="76"/>
        <end position="94"/>
    </location>
</feature>
<feature type="domain" description="Major facilitator superfamily (MFS) profile" evidence="7">
    <location>
        <begin position="41"/>
        <end position="535"/>
    </location>
</feature>
<gene>
    <name evidence="8" type="ORF">FJTKL_06768</name>
</gene>
<feature type="transmembrane region" description="Helical" evidence="6">
    <location>
        <begin position="240"/>
        <end position="258"/>
    </location>
</feature>
<evidence type="ECO:0000313" key="9">
    <source>
        <dbReference type="Proteomes" id="UP001600888"/>
    </source>
</evidence>
<dbReference type="InterPro" id="IPR036259">
    <property type="entry name" value="MFS_trans_sf"/>
</dbReference>
<feature type="transmembrane region" description="Helical" evidence="6">
    <location>
        <begin position="39"/>
        <end position="64"/>
    </location>
</feature>
<dbReference type="PRINTS" id="PR01036">
    <property type="entry name" value="TCRTETB"/>
</dbReference>
<feature type="compositionally biased region" description="Polar residues" evidence="5">
    <location>
        <begin position="1"/>
        <end position="22"/>
    </location>
</feature>
<dbReference type="PROSITE" id="PS50850">
    <property type="entry name" value="MFS"/>
    <property type="match status" value="1"/>
</dbReference>
<keyword evidence="9" id="KW-1185">Reference proteome</keyword>
<evidence type="ECO:0000256" key="2">
    <source>
        <dbReference type="ARBA" id="ARBA00022692"/>
    </source>
</evidence>
<dbReference type="InterPro" id="IPR020846">
    <property type="entry name" value="MFS_dom"/>
</dbReference>
<protein>
    <recommendedName>
        <fullName evidence="7">Major facilitator superfamily (MFS) profile domain-containing protein</fullName>
    </recommendedName>
</protein>
<dbReference type="EMBL" id="JBAWTH010000245">
    <property type="protein sequence ID" value="KAL2272375.1"/>
    <property type="molecule type" value="Genomic_DNA"/>
</dbReference>
<accession>A0ABR4DPS2</accession>
<comment type="subcellular location">
    <subcellularLocation>
        <location evidence="1">Membrane</location>
        <topology evidence="1">Multi-pass membrane protein</topology>
    </subcellularLocation>
</comment>
<feature type="compositionally biased region" description="Basic and acidic residues" evidence="5">
    <location>
        <begin position="538"/>
        <end position="555"/>
    </location>
</feature>
<dbReference type="PANTHER" id="PTHR23501">
    <property type="entry name" value="MAJOR FACILITATOR SUPERFAMILY"/>
    <property type="match status" value="1"/>
</dbReference>
<dbReference type="InterPro" id="IPR011701">
    <property type="entry name" value="MFS"/>
</dbReference>
<sequence>MSSGPATTDVEQQQQGTGQSTNDVKDMVESEYPQGLRMAAIVASLFASIFIVAVSQTVLAAAIPTITSNFKSNDDVAWYSTGEQVAAVALLLPFGRMYALLNNKWVYIFSVAVYLVGSAICGAAPTSAVFIIGRTIQGAGLAGVFGGTFILIARITPLRTRSLYAGLCGAAYAIAAVVGPVIGGAFTSRVSWRWCFYFNLPIGAVFLVIIFAFLPASLAMDSPELKGKALLQKVMRFDPLGSLILLSCLVCLVLALQWGGAQYAWNSGQVIAVLVVFGCTLITWLWLQHKQGDEATVPFSLVTQRTVAASTSYLLFLNGSFGIFIFYLPIWFQSLDGDSAEGSGIKQLALSISTAISSIVAGGLVAAIGWYNPFLILGPVLSTTGAAMLVKIRPGTSTAYTIGAQIMGGVGVGVGAEQANVAVQAVLPPEKISMGTSLTLFTRLLGFALAVPIGQNVLQQALSDRLGVAVAAQIFGRGGVTDIRGNLEIIFGAGTPELQGALEDFNFALTQTFLVGLVMAAASFPFSLLVEWKCVKKGPKESGKEEGTDKTREVTDENMEMDDMSGKK</sequence>
<reference evidence="8 9" key="1">
    <citation type="submission" date="2024-03" db="EMBL/GenBank/DDBJ databases">
        <title>A high-quality draft genome sequence of Diaporthe vaccinii, a causative agent of upright dieback and viscid rot disease in cranberry plants.</title>
        <authorList>
            <person name="Sarrasin M."/>
            <person name="Lang B.F."/>
            <person name="Burger G."/>
        </authorList>
    </citation>
    <scope>NUCLEOTIDE SEQUENCE [LARGE SCALE GENOMIC DNA]</scope>
    <source>
        <strain evidence="8 9">IS7</strain>
    </source>
</reference>
<feature type="transmembrane region" description="Helical" evidence="6">
    <location>
        <begin position="106"/>
        <end position="132"/>
    </location>
</feature>
<name>A0ABR4DPS2_9PEZI</name>
<feature type="transmembrane region" description="Helical" evidence="6">
    <location>
        <begin position="508"/>
        <end position="530"/>
    </location>
</feature>
<evidence type="ECO:0000256" key="1">
    <source>
        <dbReference type="ARBA" id="ARBA00004141"/>
    </source>
</evidence>
<feature type="transmembrane region" description="Helical" evidence="6">
    <location>
        <begin position="307"/>
        <end position="328"/>
    </location>
</feature>
<evidence type="ECO:0000256" key="3">
    <source>
        <dbReference type="ARBA" id="ARBA00022989"/>
    </source>
</evidence>
<feature type="region of interest" description="Disordered" evidence="5">
    <location>
        <begin position="537"/>
        <end position="568"/>
    </location>
</feature>
<feature type="transmembrane region" description="Helical" evidence="6">
    <location>
        <begin position="163"/>
        <end position="186"/>
    </location>
</feature>
<evidence type="ECO:0000256" key="6">
    <source>
        <dbReference type="SAM" id="Phobius"/>
    </source>
</evidence>
<dbReference type="SUPFAM" id="SSF103473">
    <property type="entry name" value="MFS general substrate transporter"/>
    <property type="match status" value="1"/>
</dbReference>
<feature type="transmembrane region" description="Helical" evidence="6">
    <location>
        <begin position="348"/>
        <end position="371"/>
    </location>
</feature>
<keyword evidence="4 6" id="KW-0472">Membrane</keyword>
<proteinExistence type="predicted"/>
<feature type="transmembrane region" description="Helical" evidence="6">
    <location>
        <begin position="198"/>
        <end position="219"/>
    </location>
</feature>
<dbReference type="Gene3D" id="1.20.1250.20">
    <property type="entry name" value="MFS general substrate transporter like domains"/>
    <property type="match status" value="2"/>
</dbReference>
<keyword evidence="2 6" id="KW-0812">Transmembrane</keyword>
<evidence type="ECO:0000256" key="5">
    <source>
        <dbReference type="SAM" id="MobiDB-lite"/>
    </source>
</evidence>
<evidence type="ECO:0000313" key="8">
    <source>
        <dbReference type="EMBL" id="KAL2272375.1"/>
    </source>
</evidence>
<feature type="compositionally biased region" description="Acidic residues" evidence="5">
    <location>
        <begin position="556"/>
        <end position="568"/>
    </location>
</feature>
<comment type="caution">
    <text evidence="8">The sequence shown here is derived from an EMBL/GenBank/DDBJ whole genome shotgun (WGS) entry which is preliminary data.</text>
</comment>
<feature type="transmembrane region" description="Helical" evidence="6">
    <location>
        <begin position="270"/>
        <end position="287"/>
    </location>
</feature>
<feature type="region of interest" description="Disordered" evidence="5">
    <location>
        <begin position="1"/>
        <end position="25"/>
    </location>
</feature>
<keyword evidence="3 6" id="KW-1133">Transmembrane helix</keyword>